<proteinExistence type="predicted"/>
<sequence length="76" mass="8380">LPAILSCGSCASVALLRASGYTDVKTGNSSWPWLLLHCGGYMLLKFQDNASLMDLVNRAKNFRCYAEDDTSEMSRD</sequence>
<protein>
    <submittedName>
        <fullName evidence="1">Uncharacterized protein</fullName>
    </submittedName>
</protein>
<feature type="non-terminal residue" evidence="1">
    <location>
        <position position="1"/>
    </location>
</feature>
<organism evidence="1 2">
    <name type="scientific">Elysia marginata</name>
    <dbReference type="NCBI Taxonomy" id="1093978"/>
    <lineage>
        <taxon>Eukaryota</taxon>
        <taxon>Metazoa</taxon>
        <taxon>Spiralia</taxon>
        <taxon>Lophotrochozoa</taxon>
        <taxon>Mollusca</taxon>
        <taxon>Gastropoda</taxon>
        <taxon>Heterobranchia</taxon>
        <taxon>Euthyneura</taxon>
        <taxon>Panpulmonata</taxon>
        <taxon>Sacoglossa</taxon>
        <taxon>Placobranchoidea</taxon>
        <taxon>Plakobranchidae</taxon>
        <taxon>Elysia</taxon>
    </lineage>
</organism>
<keyword evidence="2" id="KW-1185">Reference proteome</keyword>
<name>A0AAV4ELC6_9GAST</name>
<dbReference type="EMBL" id="BMAT01003736">
    <property type="protein sequence ID" value="GFR61434.1"/>
    <property type="molecule type" value="Genomic_DNA"/>
</dbReference>
<gene>
    <name evidence="1" type="ORF">ElyMa_001847100</name>
</gene>
<reference evidence="1 2" key="1">
    <citation type="journal article" date="2021" name="Elife">
        <title>Chloroplast acquisition without the gene transfer in kleptoplastic sea slugs, Plakobranchus ocellatus.</title>
        <authorList>
            <person name="Maeda T."/>
            <person name="Takahashi S."/>
            <person name="Yoshida T."/>
            <person name="Shimamura S."/>
            <person name="Takaki Y."/>
            <person name="Nagai Y."/>
            <person name="Toyoda A."/>
            <person name="Suzuki Y."/>
            <person name="Arimoto A."/>
            <person name="Ishii H."/>
            <person name="Satoh N."/>
            <person name="Nishiyama T."/>
            <person name="Hasebe M."/>
            <person name="Maruyama T."/>
            <person name="Minagawa J."/>
            <person name="Obokata J."/>
            <person name="Shigenobu S."/>
        </authorList>
    </citation>
    <scope>NUCLEOTIDE SEQUENCE [LARGE SCALE GENOMIC DNA]</scope>
</reference>
<dbReference type="Proteomes" id="UP000762676">
    <property type="component" value="Unassembled WGS sequence"/>
</dbReference>
<dbReference type="AlphaFoldDB" id="A0AAV4ELC6"/>
<evidence type="ECO:0000313" key="1">
    <source>
        <dbReference type="EMBL" id="GFR61434.1"/>
    </source>
</evidence>
<evidence type="ECO:0000313" key="2">
    <source>
        <dbReference type="Proteomes" id="UP000762676"/>
    </source>
</evidence>
<comment type="caution">
    <text evidence="1">The sequence shown here is derived from an EMBL/GenBank/DDBJ whole genome shotgun (WGS) entry which is preliminary data.</text>
</comment>
<accession>A0AAV4ELC6</accession>